<dbReference type="GO" id="GO:0005634">
    <property type="term" value="C:nucleus"/>
    <property type="evidence" value="ECO:0007669"/>
    <property type="project" value="TreeGrafter"/>
</dbReference>
<gene>
    <name evidence="7" type="primary">MET1_1</name>
    <name evidence="7" type="ORF">HK097_000362</name>
</gene>
<proteinExistence type="inferred from homology"/>
<feature type="compositionally biased region" description="Low complexity" evidence="6">
    <location>
        <begin position="9"/>
        <end position="37"/>
    </location>
</feature>
<dbReference type="Proteomes" id="UP001212841">
    <property type="component" value="Unassembled WGS sequence"/>
</dbReference>
<dbReference type="EMBL" id="JADGJD010001056">
    <property type="protein sequence ID" value="KAJ3046960.1"/>
    <property type="molecule type" value="Genomic_DNA"/>
</dbReference>
<feature type="region of interest" description="Disordered" evidence="6">
    <location>
        <begin position="1"/>
        <end position="145"/>
    </location>
</feature>
<keyword evidence="2 5" id="KW-0489">Methyltransferase</keyword>
<feature type="region of interest" description="Disordered" evidence="6">
    <location>
        <begin position="491"/>
        <end position="517"/>
    </location>
</feature>
<comment type="similarity">
    <text evidence="5">Belongs to the class I-like SAM-binding methyltransferase superfamily. C5-methyltransferase family.</text>
</comment>
<dbReference type="PANTHER" id="PTHR10629">
    <property type="entry name" value="CYTOSINE-SPECIFIC METHYLTRANSFERASE"/>
    <property type="match status" value="1"/>
</dbReference>
<dbReference type="PROSITE" id="PS51679">
    <property type="entry name" value="SAM_MT_C5"/>
    <property type="match status" value="1"/>
</dbReference>
<evidence type="ECO:0000256" key="5">
    <source>
        <dbReference type="PROSITE-ProRule" id="PRU01016"/>
    </source>
</evidence>
<reference evidence="7" key="1">
    <citation type="submission" date="2020-05" db="EMBL/GenBank/DDBJ databases">
        <title>Phylogenomic resolution of chytrid fungi.</title>
        <authorList>
            <person name="Stajich J.E."/>
            <person name="Amses K."/>
            <person name="Simmons R."/>
            <person name="Seto K."/>
            <person name="Myers J."/>
            <person name="Bonds A."/>
            <person name="Quandt C.A."/>
            <person name="Barry K."/>
            <person name="Liu P."/>
            <person name="Grigoriev I."/>
            <person name="Longcore J.E."/>
            <person name="James T.Y."/>
        </authorList>
    </citation>
    <scope>NUCLEOTIDE SEQUENCE</scope>
    <source>
        <strain evidence="7">JEL0318</strain>
    </source>
</reference>
<dbReference type="SUPFAM" id="SSF53335">
    <property type="entry name" value="S-adenosyl-L-methionine-dependent methyltransferases"/>
    <property type="match status" value="1"/>
</dbReference>
<dbReference type="AlphaFoldDB" id="A0AAD5S5Q3"/>
<feature type="compositionally biased region" description="Acidic residues" evidence="6">
    <location>
        <begin position="45"/>
        <end position="54"/>
    </location>
</feature>
<name>A0AAD5S5Q3_9FUNG</name>
<comment type="caution">
    <text evidence="7">The sequence shown here is derived from an EMBL/GenBank/DDBJ whole genome shotgun (WGS) entry which is preliminary data.</text>
</comment>
<sequence>MDVDEEWSQIEGSESESSYSSTGSDNTESEASASESSHPATSDVPESDLDEIDSDGSHDSNSPSWSDQGEGAWDRAEYNPDGLIGSETFEREYSGKKRRDRCGSGEILSDDELKKRKRRKRKLPKRPDPWKAAERQTSDEEVPSPESLLQAANDNVLTIDEYELIKTHVPTSYYSLQRGDFSRSRHRHAQFEVVGRIKGFTKRVRIVAIKCICKEIQGGLVTLRLALQVPSTDKPLYADLVRPSTKYWQARARHDLSKLTLLYHMVTYVAETELGDIKVLNSEYIICGLDLAKRFPIKTLLDDLALTMTDIPAFFCGEEEMFRCLAEQRLASVRSPNLTEYLQSRRHARKVELKTEKAYDKAVTLESYVAKVFDVKRTYAGLPMNVLNMKPHDQSPNPKGRRNRTTPPAPDNCTFKAHDLIPQATPHPHGARQYKSLTRTNGRVLETFKKGDCIAIAPDPKDQTYIHQSKVWYAFVEGFFQAVEEIRFDDDYADGKDEEDGEYDEHGSRDGDTSHGSVIKKGELSRFLREEDKETFNFGDRLRDVLTDDAELFLSDEYAGDLKEIEDRTHHPVIHVESIIGKVTIHSSWKGIGHDCADDWRHIYAYAREVTSAGPGEVVGEFRTWDGRYIDSAEEKAQAIRRFEVGPDRCVLECPPTNPADCKAKLFDVNRKHLVAKKKKGGRIWMKGFQFHPLEDMQEQGFTCRCKCDRRRPYDAEFVRDSEEKVYDVTEGREVHIEFLEKGDVPEWLKEWHPRVAPANRLFFKHVAKLSNYLSRPLGLAAKKLASSFPTLAKAYPCKRFTTKMDTYAGAGLLGNAFTNVGFSTSMIVEHNDDAADTYVENTKCRQPFQFKCTRRCKHIHTRKEVRTVVLELLALGQKCKDAVLIVCPECRGFTWGNRQKEKTTSKQHRFQFLMAISLIIAADAPFFLLENVMGLLWNTWGRQYLALVQIVLIRHGYQVGLDGWNSRQFGTKQNRQRLFLRGAKRSEVLPERPVQTHLAPGVWSYTIGVDAKGDKVVVRKQSQSFARCYIPTSHDEITSDLPLIGADGHKRQYKDPLHFCPQVPKSAEEKRIAKYLVPGRRAQDLEGCRDGEGRKFGRFQGYLSRVPGLGETDVGIPSVLGNLKQIPLSNREERGVTLRELGRYQAVPDTYKFRGTPASILQQIANGVPFTVGDAYALEIWKAVSLSDSWAESSDGGEAIDLTDDGGLEVAPIDLTGWSNAGQEDY</sequence>
<evidence type="ECO:0000313" key="7">
    <source>
        <dbReference type="EMBL" id="KAJ3046960.1"/>
    </source>
</evidence>
<keyword evidence="4 5" id="KW-0949">S-adenosyl-L-methionine</keyword>
<keyword evidence="3 5" id="KW-0808">Transferase</keyword>
<organism evidence="7 8">
    <name type="scientific">Rhizophlyctis rosea</name>
    <dbReference type="NCBI Taxonomy" id="64517"/>
    <lineage>
        <taxon>Eukaryota</taxon>
        <taxon>Fungi</taxon>
        <taxon>Fungi incertae sedis</taxon>
        <taxon>Chytridiomycota</taxon>
        <taxon>Chytridiomycota incertae sedis</taxon>
        <taxon>Chytridiomycetes</taxon>
        <taxon>Rhizophlyctidales</taxon>
        <taxon>Rhizophlyctidaceae</taxon>
        <taxon>Rhizophlyctis</taxon>
    </lineage>
</organism>
<dbReference type="Gene3D" id="3.90.120.10">
    <property type="entry name" value="DNA Methylase, subunit A, domain 2"/>
    <property type="match status" value="1"/>
</dbReference>
<feature type="active site" evidence="5">
    <location>
        <position position="891"/>
    </location>
</feature>
<dbReference type="GO" id="GO:0032259">
    <property type="term" value="P:methylation"/>
    <property type="evidence" value="ECO:0007669"/>
    <property type="project" value="UniProtKB-KW"/>
</dbReference>
<evidence type="ECO:0000313" key="8">
    <source>
        <dbReference type="Proteomes" id="UP001212841"/>
    </source>
</evidence>
<dbReference type="GO" id="GO:0044027">
    <property type="term" value="P:negative regulation of gene expression via chromosomal CpG island methylation"/>
    <property type="evidence" value="ECO:0007669"/>
    <property type="project" value="TreeGrafter"/>
</dbReference>
<accession>A0AAD5S5Q3</accession>
<dbReference type="PANTHER" id="PTHR10629:SF52">
    <property type="entry name" value="DNA (CYTOSINE-5)-METHYLTRANSFERASE 1"/>
    <property type="match status" value="1"/>
</dbReference>
<dbReference type="EC" id="2.1.1.37" evidence="1"/>
<evidence type="ECO:0000256" key="4">
    <source>
        <dbReference type="ARBA" id="ARBA00022691"/>
    </source>
</evidence>
<evidence type="ECO:0000256" key="2">
    <source>
        <dbReference type="ARBA" id="ARBA00022603"/>
    </source>
</evidence>
<feature type="compositionally biased region" description="Basic and acidic residues" evidence="6">
    <location>
        <begin position="504"/>
        <end position="513"/>
    </location>
</feature>
<feature type="compositionally biased region" description="Basic and acidic residues" evidence="6">
    <location>
        <begin position="125"/>
        <end position="138"/>
    </location>
</feature>
<dbReference type="GO" id="GO:0003886">
    <property type="term" value="F:DNA (cytosine-5-)-methyltransferase activity"/>
    <property type="evidence" value="ECO:0007669"/>
    <property type="project" value="UniProtKB-EC"/>
</dbReference>
<feature type="region of interest" description="Disordered" evidence="6">
    <location>
        <begin position="386"/>
        <end position="410"/>
    </location>
</feature>
<dbReference type="GO" id="GO:0003677">
    <property type="term" value="F:DNA binding"/>
    <property type="evidence" value="ECO:0007669"/>
    <property type="project" value="TreeGrafter"/>
</dbReference>
<dbReference type="InterPro" id="IPR001525">
    <property type="entry name" value="C5_MeTfrase"/>
</dbReference>
<dbReference type="InterPro" id="IPR029063">
    <property type="entry name" value="SAM-dependent_MTases_sf"/>
</dbReference>
<evidence type="ECO:0000256" key="6">
    <source>
        <dbReference type="SAM" id="MobiDB-lite"/>
    </source>
</evidence>
<dbReference type="InterPro" id="IPR050390">
    <property type="entry name" value="C5-Methyltransferase"/>
</dbReference>
<dbReference type="Gene3D" id="3.40.50.150">
    <property type="entry name" value="Vaccinia Virus protein VP39"/>
    <property type="match status" value="1"/>
</dbReference>
<dbReference type="Pfam" id="PF00145">
    <property type="entry name" value="DNA_methylase"/>
    <property type="match status" value="1"/>
</dbReference>
<keyword evidence="8" id="KW-1185">Reference proteome</keyword>
<evidence type="ECO:0000256" key="3">
    <source>
        <dbReference type="ARBA" id="ARBA00022679"/>
    </source>
</evidence>
<evidence type="ECO:0000256" key="1">
    <source>
        <dbReference type="ARBA" id="ARBA00011975"/>
    </source>
</evidence>
<protein>
    <recommendedName>
        <fullName evidence="1">DNA (cytosine-5-)-methyltransferase</fullName>
        <ecNumber evidence="1">2.1.1.37</ecNumber>
    </recommendedName>
</protein>
<feature type="compositionally biased region" description="Basic residues" evidence="6">
    <location>
        <begin position="115"/>
        <end position="124"/>
    </location>
</feature>